<dbReference type="Pfam" id="PF13535">
    <property type="entry name" value="ATP-grasp_4"/>
    <property type="match status" value="1"/>
</dbReference>
<feature type="domain" description="ATP-grasp" evidence="5">
    <location>
        <begin position="110"/>
        <end position="310"/>
    </location>
</feature>
<dbReference type="EMBL" id="MUXU01000025">
    <property type="protein sequence ID" value="OOR91067.1"/>
    <property type="molecule type" value="Genomic_DNA"/>
</dbReference>
<dbReference type="RefSeq" id="WP_078276158.1">
    <property type="nucleotide sequence ID" value="NZ_CAACXO010000070.1"/>
</dbReference>
<dbReference type="Proteomes" id="UP000255279">
    <property type="component" value="Unassembled WGS sequence"/>
</dbReference>
<dbReference type="SUPFAM" id="SSF56059">
    <property type="entry name" value="Glutathione synthetase ATP-binding domain-like"/>
    <property type="match status" value="1"/>
</dbReference>
<keyword evidence="8" id="KW-1185">Reference proteome</keyword>
<dbReference type="GO" id="GO:0046872">
    <property type="term" value="F:metal ion binding"/>
    <property type="evidence" value="ECO:0007669"/>
    <property type="project" value="InterPro"/>
</dbReference>
<evidence type="ECO:0000256" key="4">
    <source>
        <dbReference type="PROSITE-ProRule" id="PRU00409"/>
    </source>
</evidence>
<protein>
    <submittedName>
        <fullName evidence="7">Glutathione synthase/Ribosomal protein S6 modification enzyme (Glutaminyl transferase)</fullName>
    </submittedName>
</protein>
<dbReference type="GO" id="GO:0005524">
    <property type="term" value="F:ATP binding"/>
    <property type="evidence" value="ECO:0007669"/>
    <property type="project" value="UniProtKB-UniRule"/>
</dbReference>
<dbReference type="EMBL" id="UGQE01000004">
    <property type="protein sequence ID" value="STZ14239.1"/>
    <property type="molecule type" value="Genomic_DNA"/>
</dbReference>
<accession>A0A1T0A5V2</accession>
<dbReference type="Proteomes" id="UP000190435">
    <property type="component" value="Unassembled WGS sequence"/>
</dbReference>
<evidence type="ECO:0000313" key="6">
    <source>
        <dbReference type="EMBL" id="OOR91067.1"/>
    </source>
</evidence>
<evidence type="ECO:0000259" key="5">
    <source>
        <dbReference type="PROSITE" id="PS50975"/>
    </source>
</evidence>
<evidence type="ECO:0000313" key="7">
    <source>
        <dbReference type="EMBL" id="STZ14239.1"/>
    </source>
</evidence>
<proteinExistence type="predicted"/>
<keyword evidence="3 4" id="KW-0067">ATP-binding</keyword>
<keyword evidence="7" id="KW-0808">Transferase</keyword>
<dbReference type="STRING" id="34060.B0181_03810"/>
<dbReference type="PROSITE" id="PS50975">
    <property type="entry name" value="ATP_GRASP"/>
    <property type="match status" value="1"/>
</dbReference>
<reference evidence="7 9" key="2">
    <citation type="submission" date="2018-06" db="EMBL/GenBank/DDBJ databases">
        <authorList>
            <consortium name="Pathogen Informatics"/>
            <person name="Doyle S."/>
        </authorList>
    </citation>
    <scope>NUCLEOTIDE SEQUENCE [LARGE SCALE GENOMIC DNA]</scope>
    <source>
        <strain evidence="7 9">NCTC10293</strain>
    </source>
</reference>
<dbReference type="AlphaFoldDB" id="A0A1T0A5V2"/>
<evidence type="ECO:0000256" key="2">
    <source>
        <dbReference type="ARBA" id="ARBA00022741"/>
    </source>
</evidence>
<evidence type="ECO:0000313" key="9">
    <source>
        <dbReference type="Proteomes" id="UP000255279"/>
    </source>
</evidence>
<dbReference type="PANTHER" id="PTHR43585:SF2">
    <property type="entry name" value="ATP-GRASP ENZYME FSQD"/>
    <property type="match status" value="1"/>
</dbReference>
<dbReference type="InterPro" id="IPR011761">
    <property type="entry name" value="ATP-grasp"/>
</dbReference>
<dbReference type="GO" id="GO:0016874">
    <property type="term" value="F:ligase activity"/>
    <property type="evidence" value="ECO:0007669"/>
    <property type="project" value="UniProtKB-KW"/>
</dbReference>
<organism evidence="6 8">
    <name type="scientific">Moraxella caviae</name>
    <dbReference type="NCBI Taxonomy" id="34060"/>
    <lineage>
        <taxon>Bacteria</taxon>
        <taxon>Pseudomonadati</taxon>
        <taxon>Pseudomonadota</taxon>
        <taxon>Gammaproteobacteria</taxon>
        <taxon>Moraxellales</taxon>
        <taxon>Moraxellaceae</taxon>
        <taxon>Moraxella</taxon>
    </lineage>
</organism>
<name>A0A1T0A5V2_9GAMM</name>
<evidence type="ECO:0000256" key="3">
    <source>
        <dbReference type="ARBA" id="ARBA00022840"/>
    </source>
</evidence>
<evidence type="ECO:0000313" key="8">
    <source>
        <dbReference type="Proteomes" id="UP000190435"/>
    </source>
</evidence>
<dbReference type="GO" id="GO:0016740">
    <property type="term" value="F:transferase activity"/>
    <property type="evidence" value="ECO:0007669"/>
    <property type="project" value="UniProtKB-KW"/>
</dbReference>
<keyword evidence="1" id="KW-0436">Ligase</keyword>
<dbReference type="PANTHER" id="PTHR43585">
    <property type="entry name" value="FUMIPYRROLE BIOSYNTHESIS PROTEIN C"/>
    <property type="match status" value="1"/>
</dbReference>
<gene>
    <name evidence="6" type="ORF">B0181_03810</name>
    <name evidence="7" type="ORF">NCTC10293_01831</name>
</gene>
<dbReference type="Gene3D" id="3.30.470.20">
    <property type="entry name" value="ATP-grasp fold, B domain"/>
    <property type="match status" value="1"/>
</dbReference>
<evidence type="ECO:0000256" key="1">
    <source>
        <dbReference type="ARBA" id="ARBA00022598"/>
    </source>
</evidence>
<sequence>MTKSVIIVDPFSTGALYAKAFADLGYRCHAVIANDNINKDYFRFDDTHFVNKTPYSIQDAKDKLNPSDVAAVVIGAESGVIAGETLAHYFGVLGNNPATSQLRRDKFAMQDALKARGLNHIKSQIIHKDSQEFFDSESYIIKPINSAGSDGVIFIKDKTALLSHLQTLKFDGVNALGEPNTAYLLQSFITGDEFVVDMVVQGDHVFVASLCKYEKGLYNGSPFVYKNMQMLDITDKKYQAIIKYAKQCVRALDVSVGAVHMELFATWGTDSYINPVMIEMGARLHGGVAPIIFQACYEPNLLTLSMAAHLNQDLKHANMYECATQTQPAKVVFLINETPNAHLDADKFLEQIKQVDGFYHVKILDDKTLPLTVDLLSCPALVCLVGGAIDDDEKRVRAIFNSCLFTQT</sequence>
<dbReference type="InterPro" id="IPR052032">
    <property type="entry name" value="ATP-dep_AA_Ligase"/>
</dbReference>
<dbReference type="OrthoDB" id="24041at2"/>
<keyword evidence="2 4" id="KW-0547">Nucleotide-binding</keyword>
<reference evidence="6 8" key="1">
    <citation type="submission" date="2017-02" db="EMBL/GenBank/DDBJ databases">
        <title>Draft genome sequence of Moraxella caviae CCUG 355 type strain.</title>
        <authorList>
            <person name="Engstrom-Jakobsson H."/>
            <person name="Salva-Serra F."/>
            <person name="Thorell K."/>
            <person name="Gonzales-Siles L."/>
            <person name="Karlsson R."/>
            <person name="Boulund F."/>
            <person name="Engstrand L."/>
            <person name="Moore E."/>
        </authorList>
    </citation>
    <scope>NUCLEOTIDE SEQUENCE [LARGE SCALE GENOMIC DNA]</scope>
    <source>
        <strain evidence="6 8">CCUG 355</strain>
    </source>
</reference>